<dbReference type="InParanoid" id="A0A7J7CY23"/>
<dbReference type="OrthoDB" id="10261556at2759"/>
<dbReference type="InterPro" id="IPR012337">
    <property type="entry name" value="RNaseH-like_sf"/>
</dbReference>
<gene>
    <name evidence="4" type="ORF">HS088_TW13G01677</name>
</gene>
<dbReference type="GO" id="GO:0005634">
    <property type="term" value="C:nucleus"/>
    <property type="evidence" value="ECO:0007669"/>
    <property type="project" value="TreeGrafter"/>
</dbReference>
<dbReference type="PANTHER" id="PTHR13620">
    <property type="entry name" value="3-5 EXONUCLEASE"/>
    <property type="match status" value="1"/>
</dbReference>
<feature type="domain" description="3'-5' exonuclease" evidence="3">
    <location>
        <begin position="85"/>
        <end position="208"/>
    </location>
</feature>
<comment type="caution">
    <text evidence="4">The sequence shown here is derived from an EMBL/GenBank/DDBJ whole genome shotgun (WGS) entry which is preliminary data.</text>
</comment>
<dbReference type="FunCoup" id="A0A7J7CY23">
    <property type="interactions" value="166"/>
</dbReference>
<dbReference type="InterPro" id="IPR036397">
    <property type="entry name" value="RNaseH_sf"/>
</dbReference>
<keyword evidence="5" id="KW-1185">Reference proteome</keyword>
<dbReference type="PANTHER" id="PTHR13620:SF59">
    <property type="entry name" value="POLYNUCLEOTIDYL TRANSFERASE, RIBONUCLEASE H-LIKE SUPERFAMILY PROTEIN"/>
    <property type="match status" value="1"/>
</dbReference>
<dbReference type="EMBL" id="JAAARO010000013">
    <property type="protein sequence ID" value="KAF5738776.1"/>
    <property type="molecule type" value="Genomic_DNA"/>
</dbReference>
<keyword evidence="1" id="KW-0540">Nuclease</keyword>
<dbReference type="Pfam" id="PF01612">
    <property type="entry name" value="DNA_pol_A_exo1"/>
    <property type="match status" value="1"/>
</dbReference>
<accession>A0A7J7CY23</accession>
<name>A0A7J7CY23_TRIWF</name>
<protein>
    <recommendedName>
        <fullName evidence="3">3'-5' exonuclease domain-containing protein</fullName>
    </recommendedName>
</protein>
<dbReference type="AlphaFoldDB" id="A0A7J7CY23"/>
<dbReference type="GO" id="GO:0005737">
    <property type="term" value="C:cytoplasm"/>
    <property type="evidence" value="ECO:0007669"/>
    <property type="project" value="TreeGrafter"/>
</dbReference>
<dbReference type="GO" id="GO:0006139">
    <property type="term" value="P:nucleobase-containing compound metabolic process"/>
    <property type="evidence" value="ECO:0007669"/>
    <property type="project" value="InterPro"/>
</dbReference>
<dbReference type="CDD" id="cd06141">
    <property type="entry name" value="WRN_exo"/>
    <property type="match status" value="1"/>
</dbReference>
<dbReference type="GO" id="GO:0008408">
    <property type="term" value="F:3'-5' exonuclease activity"/>
    <property type="evidence" value="ECO:0007669"/>
    <property type="project" value="InterPro"/>
</dbReference>
<evidence type="ECO:0000256" key="1">
    <source>
        <dbReference type="ARBA" id="ARBA00022722"/>
    </source>
</evidence>
<dbReference type="GO" id="GO:0003676">
    <property type="term" value="F:nucleic acid binding"/>
    <property type="evidence" value="ECO:0007669"/>
    <property type="project" value="InterPro"/>
</dbReference>
<keyword evidence="2" id="KW-0378">Hydrolase</keyword>
<proteinExistence type="predicted"/>
<dbReference type="Proteomes" id="UP000593562">
    <property type="component" value="Unassembled WGS sequence"/>
</dbReference>
<evidence type="ECO:0000313" key="5">
    <source>
        <dbReference type="Proteomes" id="UP000593562"/>
    </source>
</evidence>
<sequence>MATIPIVEYTPFSDHNEFTVYFFGTPVEVTVTATPAVVRRWLHTVRYRCSHFYHRGRLVVGLGVQWTPFSGRNSPADTLQLCIGRRCLIFQLCNADRVPLSLRRFLRDPDITFVGFWNSMDASKLRASRHDLKVRSLLDLRKHVETDFGESLAGASVEKIVKEFLGFDGVRLEREISMSRWNANELSREQVLQACVDAHAAFLIGKNIRAWEIDEDEDTDSYSSLGF</sequence>
<reference evidence="4 5" key="1">
    <citation type="journal article" date="2020" name="Nat. Commun.">
        <title>Genome of Tripterygium wilfordii and identification of cytochrome P450 involved in triptolide biosynthesis.</title>
        <authorList>
            <person name="Tu L."/>
            <person name="Su P."/>
            <person name="Zhang Z."/>
            <person name="Gao L."/>
            <person name="Wang J."/>
            <person name="Hu T."/>
            <person name="Zhou J."/>
            <person name="Zhang Y."/>
            <person name="Zhao Y."/>
            <person name="Liu Y."/>
            <person name="Song Y."/>
            <person name="Tong Y."/>
            <person name="Lu Y."/>
            <person name="Yang J."/>
            <person name="Xu C."/>
            <person name="Jia M."/>
            <person name="Peters R.J."/>
            <person name="Huang L."/>
            <person name="Gao W."/>
        </authorList>
    </citation>
    <scope>NUCLEOTIDE SEQUENCE [LARGE SCALE GENOMIC DNA]</scope>
    <source>
        <strain evidence="5">cv. XIE 37</strain>
        <tissue evidence="4">Leaf</tissue>
    </source>
</reference>
<evidence type="ECO:0000259" key="3">
    <source>
        <dbReference type="Pfam" id="PF01612"/>
    </source>
</evidence>
<evidence type="ECO:0000256" key="2">
    <source>
        <dbReference type="ARBA" id="ARBA00022801"/>
    </source>
</evidence>
<dbReference type="SUPFAM" id="SSF53098">
    <property type="entry name" value="Ribonuclease H-like"/>
    <property type="match status" value="1"/>
</dbReference>
<evidence type="ECO:0000313" key="4">
    <source>
        <dbReference type="EMBL" id="KAF5738776.1"/>
    </source>
</evidence>
<dbReference type="InterPro" id="IPR051132">
    <property type="entry name" value="3-5_Exonuclease_domain"/>
</dbReference>
<dbReference type="Gene3D" id="3.30.420.10">
    <property type="entry name" value="Ribonuclease H-like superfamily/Ribonuclease H"/>
    <property type="match status" value="1"/>
</dbReference>
<organism evidence="4 5">
    <name type="scientific">Tripterygium wilfordii</name>
    <name type="common">Thunder God vine</name>
    <dbReference type="NCBI Taxonomy" id="458696"/>
    <lineage>
        <taxon>Eukaryota</taxon>
        <taxon>Viridiplantae</taxon>
        <taxon>Streptophyta</taxon>
        <taxon>Embryophyta</taxon>
        <taxon>Tracheophyta</taxon>
        <taxon>Spermatophyta</taxon>
        <taxon>Magnoliopsida</taxon>
        <taxon>eudicotyledons</taxon>
        <taxon>Gunneridae</taxon>
        <taxon>Pentapetalae</taxon>
        <taxon>rosids</taxon>
        <taxon>fabids</taxon>
        <taxon>Celastrales</taxon>
        <taxon>Celastraceae</taxon>
        <taxon>Tripterygium</taxon>
    </lineage>
</organism>
<dbReference type="InterPro" id="IPR002562">
    <property type="entry name" value="3'-5'_exonuclease_dom"/>
</dbReference>